<dbReference type="SUPFAM" id="SSF56281">
    <property type="entry name" value="Metallo-hydrolase/oxidoreductase"/>
    <property type="match status" value="1"/>
</dbReference>
<dbReference type="KEGG" id="nav:JQS30_09210"/>
<evidence type="ECO:0000256" key="5">
    <source>
        <dbReference type="SAM" id="MobiDB-lite"/>
    </source>
</evidence>
<gene>
    <name evidence="7" type="ORF">JQS30_09210</name>
</gene>
<dbReference type="GO" id="GO:0016787">
    <property type="term" value="F:hydrolase activity"/>
    <property type="evidence" value="ECO:0007669"/>
    <property type="project" value="UniProtKB-KW"/>
</dbReference>
<organism evidence="7 8">
    <name type="scientific">Natronoglycomyces albus</name>
    <dbReference type="NCBI Taxonomy" id="2811108"/>
    <lineage>
        <taxon>Bacteria</taxon>
        <taxon>Bacillati</taxon>
        <taxon>Actinomycetota</taxon>
        <taxon>Actinomycetes</taxon>
        <taxon>Glycomycetales</taxon>
        <taxon>Glycomycetaceae</taxon>
        <taxon>Natronoglycomyces</taxon>
    </lineage>
</organism>
<dbReference type="RefSeq" id="WP_213170000.1">
    <property type="nucleotide sequence ID" value="NZ_CP070496.1"/>
</dbReference>
<sequence>MLIDAVTSEIFGTNCYVIAPSEGAECLVIDPGIGVGDQLGQLLEARSLTPAAILLTHGHMDHTHSAAAVSDSYGVPVLIHAEDAHQLVDPFSALGPLGDMARQLGWTEPKNVEVFSADTELEFGSLRVSTLHAPGHTSGSTLFSLAGDETVAAYCFTGDVLFASTIGRTDLPTGDDAQMRHTLATVLLPMDDATVFLPGHGERTTMDRERRSNPFLRDVAGHSSGR</sequence>
<dbReference type="SMART" id="SM00849">
    <property type="entry name" value="Lactamase_B"/>
    <property type="match status" value="1"/>
</dbReference>
<dbReference type="Gene3D" id="3.60.15.10">
    <property type="entry name" value="Ribonuclease Z/Hydroxyacylglutathione hydrolase-like"/>
    <property type="match status" value="1"/>
</dbReference>
<comment type="cofactor">
    <cofactor evidence="1">
        <name>Zn(2+)</name>
        <dbReference type="ChEBI" id="CHEBI:29105"/>
    </cofactor>
</comment>
<keyword evidence="3" id="KW-0378">Hydrolase</keyword>
<proteinExistence type="predicted"/>
<dbReference type="InterPro" id="IPR036866">
    <property type="entry name" value="RibonucZ/Hydroxyglut_hydro"/>
</dbReference>
<feature type="region of interest" description="Disordered" evidence="5">
    <location>
        <begin position="199"/>
        <end position="226"/>
    </location>
</feature>
<dbReference type="GO" id="GO:0046872">
    <property type="term" value="F:metal ion binding"/>
    <property type="evidence" value="ECO:0007669"/>
    <property type="project" value="UniProtKB-KW"/>
</dbReference>
<name>A0A895XJL2_9ACTN</name>
<dbReference type="PANTHER" id="PTHR46233:SF3">
    <property type="entry name" value="HYDROXYACYLGLUTATHIONE HYDROLASE GLOC"/>
    <property type="match status" value="1"/>
</dbReference>
<keyword evidence="2" id="KW-0479">Metal-binding</keyword>
<evidence type="ECO:0000256" key="2">
    <source>
        <dbReference type="ARBA" id="ARBA00022723"/>
    </source>
</evidence>
<evidence type="ECO:0000313" key="8">
    <source>
        <dbReference type="Proteomes" id="UP000662939"/>
    </source>
</evidence>
<dbReference type="InterPro" id="IPR051453">
    <property type="entry name" value="MBL_Glyoxalase_II"/>
</dbReference>
<keyword evidence="8" id="KW-1185">Reference proteome</keyword>
<dbReference type="PANTHER" id="PTHR46233">
    <property type="entry name" value="HYDROXYACYLGLUTATHIONE HYDROLASE GLOC"/>
    <property type="match status" value="1"/>
</dbReference>
<reference evidence="7" key="1">
    <citation type="submission" date="2021-02" db="EMBL/GenBank/DDBJ databases">
        <title>Natronoglycomyces albus gen. nov., sp. nov, a haloalkaliphilic actinobacterium from a soda solonchak soil.</title>
        <authorList>
            <person name="Sorokin D.Y."/>
            <person name="Khijniak T.V."/>
            <person name="Zakharycheva A.P."/>
            <person name="Boueva O.V."/>
            <person name="Ariskina E.V."/>
            <person name="Hahnke R.L."/>
            <person name="Bunk B."/>
            <person name="Sproer C."/>
            <person name="Schumann P."/>
            <person name="Evtushenko L.I."/>
            <person name="Kublanov I.V."/>
        </authorList>
    </citation>
    <scope>NUCLEOTIDE SEQUENCE</scope>
    <source>
        <strain evidence="7">DSM 106290</strain>
    </source>
</reference>
<dbReference type="Pfam" id="PF00753">
    <property type="entry name" value="Lactamase_B"/>
    <property type="match status" value="1"/>
</dbReference>
<feature type="compositionally biased region" description="Basic and acidic residues" evidence="5">
    <location>
        <begin position="200"/>
        <end position="212"/>
    </location>
</feature>
<dbReference type="InterPro" id="IPR001279">
    <property type="entry name" value="Metallo-B-lactamas"/>
</dbReference>
<feature type="domain" description="Metallo-beta-lactamase" evidence="6">
    <location>
        <begin position="12"/>
        <end position="200"/>
    </location>
</feature>
<protein>
    <submittedName>
        <fullName evidence="7">MBL fold metallo-hydrolase</fullName>
    </submittedName>
</protein>
<dbReference type="AlphaFoldDB" id="A0A895XJL2"/>
<accession>A0A895XJL2</accession>
<evidence type="ECO:0000256" key="3">
    <source>
        <dbReference type="ARBA" id="ARBA00022801"/>
    </source>
</evidence>
<dbReference type="Proteomes" id="UP000662939">
    <property type="component" value="Chromosome"/>
</dbReference>
<evidence type="ECO:0000256" key="4">
    <source>
        <dbReference type="ARBA" id="ARBA00022833"/>
    </source>
</evidence>
<evidence type="ECO:0000313" key="7">
    <source>
        <dbReference type="EMBL" id="QSB04002.1"/>
    </source>
</evidence>
<keyword evidence="4" id="KW-0862">Zinc</keyword>
<evidence type="ECO:0000256" key="1">
    <source>
        <dbReference type="ARBA" id="ARBA00001947"/>
    </source>
</evidence>
<evidence type="ECO:0000259" key="6">
    <source>
        <dbReference type="SMART" id="SM00849"/>
    </source>
</evidence>
<dbReference type="CDD" id="cd06262">
    <property type="entry name" value="metallo-hydrolase-like_MBL-fold"/>
    <property type="match status" value="1"/>
</dbReference>
<dbReference type="EMBL" id="CP070496">
    <property type="protein sequence ID" value="QSB04002.1"/>
    <property type="molecule type" value="Genomic_DNA"/>
</dbReference>